<dbReference type="InterPro" id="IPR010173">
    <property type="entry name" value="CRISPR-assoc_Csm5"/>
</dbReference>
<dbReference type="GO" id="GO:0051607">
    <property type="term" value="P:defense response to virus"/>
    <property type="evidence" value="ECO:0007669"/>
    <property type="project" value="UniProtKB-KW"/>
</dbReference>
<keyword evidence="4" id="KW-0694">RNA-binding</keyword>
<dbReference type="InterPro" id="IPR005537">
    <property type="entry name" value="RAMP_III_fam"/>
</dbReference>
<comment type="function">
    <text evidence="1">This subunit might be involved in maturation of a crRNA intermediate to its mature form.</text>
</comment>
<evidence type="ECO:0000259" key="8">
    <source>
        <dbReference type="Pfam" id="PF03787"/>
    </source>
</evidence>
<evidence type="ECO:0000256" key="1">
    <source>
        <dbReference type="ARBA" id="ARBA00003088"/>
    </source>
</evidence>
<reference evidence="9 10" key="1">
    <citation type="submission" date="2020-03" db="EMBL/GenBank/DDBJ databases">
        <title>Genomic Encyclopedia of Type Strains, Phase IV (KMG-IV): sequencing the most valuable type-strain genomes for metagenomic binning, comparative biology and taxonomic classification.</title>
        <authorList>
            <person name="Goeker M."/>
        </authorList>
    </citation>
    <scope>NUCLEOTIDE SEQUENCE [LARGE SCALE GENOMIC DNA]</scope>
    <source>
        <strain evidence="9 10">DSM 5718</strain>
    </source>
</reference>
<evidence type="ECO:0000256" key="4">
    <source>
        <dbReference type="ARBA" id="ARBA00022884"/>
    </source>
</evidence>
<dbReference type="GO" id="GO:0003723">
    <property type="term" value="F:RNA binding"/>
    <property type="evidence" value="ECO:0007669"/>
    <property type="project" value="UniProtKB-KW"/>
</dbReference>
<dbReference type="PANTHER" id="PTHR38007:SF1">
    <property type="entry name" value="CRISPR SYSTEM CMS PROTEIN CSM5"/>
    <property type="match status" value="1"/>
</dbReference>
<accession>A0A846MR70</accession>
<dbReference type="Pfam" id="PF03787">
    <property type="entry name" value="RAMPs"/>
    <property type="match status" value="1"/>
</dbReference>
<proteinExistence type="inferred from homology"/>
<feature type="compositionally biased region" description="Polar residues" evidence="7">
    <location>
        <begin position="476"/>
        <end position="488"/>
    </location>
</feature>
<name>A0A846MR70_9BACT</name>
<dbReference type="AlphaFoldDB" id="A0A846MR70"/>
<comment type="caution">
    <text evidence="9">The sequence shown here is derived from an EMBL/GenBank/DDBJ whole genome shotgun (WGS) entry which is preliminary data.</text>
</comment>
<dbReference type="NCBIfam" id="TIGR01899">
    <property type="entry name" value="cas_TM1807_csm5"/>
    <property type="match status" value="1"/>
</dbReference>
<protein>
    <recommendedName>
        <fullName evidence="3">CRISPR system Cms protein Csm5</fullName>
    </recommendedName>
    <alternativeName>
        <fullName evidence="6">CRISPR type III A-associated protein Csm5</fullName>
    </alternativeName>
</protein>
<evidence type="ECO:0000313" key="9">
    <source>
        <dbReference type="EMBL" id="NIK73931.1"/>
    </source>
</evidence>
<evidence type="ECO:0000256" key="7">
    <source>
        <dbReference type="SAM" id="MobiDB-lite"/>
    </source>
</evidence>
<organism evidence="9 10">
    <name type="scientific">Thermonema lapsum</name>
    <dbReference type="NCBI Taxonomy" id="28195"/>
    <lineage>
        <taxon>Bacteria</taxon>
        <taxon>Pseudomonadati</taxon>
        <taxon>Bacteroidota</taxon>
        <taxon>Cytophagia</taxon>
        <taxon>Cytophagales</taxon>
        <taxon>Thermonemataceae</taxon>
        <taxon>Thermonema</taxon>
    </lineage>
</organism>
<gene>
    <name evidence="9" type="ORF">FHS56_001444</name>
</gene>
<dbReference type="PANTHER" id="PTHR38007">
    <property type="entry name" value="CRISPR SYSTEM CMS PROTEIN CSM5"/>
    <property type="match status" value="1"/>
</dbReference>
<comment type="similarity">
    <text evidence="2">Belongs to the CRISPR-associated Csm5 family.</text>
</comment>
<keyword evidence="10" id="KW-1185">Reference proteome</keyword>
<feature type="domain" description="CRISPR type III-associated protein" evidence="8">
    <location>
        <begin position="4"/>
        <end position="163"/>
    </location>
</feature>
<evidence type="ECO:0000256" key="5">
    <source>
        <dbReference type="ARBA" id="ARBA00023118"/>
    </source>
</evidence>
<evidence type="ECO:0000256" key="2">
    <source>
        <dbReference type="ARBA" id="ARBA00006680"/>
    </source>
</evidence>
<keyword evidence="5" id="KW-0051">Antiviral defense</keyword>
<dbReference type="Proteomes" id="UP000537126">
    <property type="component" value="Unassembled WGS sequence"/>
</dbReference>
<evidence type="ECO:0000256" key="3">
    <source>
        <dbReference type="ARBA" id="ARBA00016113"/>
    </source>
</evidence>
<evidence type="ECO:0000256" key="6">
    <source>
        <dbReference type="ARBA" id="ARBA00031720"/>
    </source>
</evidence>
<dbReference type="EMBL" id="JAASRN010000002">
    <property type="protein sequence ID" value="NIK73931.1"/>
    <property type="molecule type" value="Genomic_DNA"/>
</dbReference>
<evidence type="ECO:0000313" key="10">
    <source>
        <dbReference type="Proteomes" id="UP000537126"/>
    </source>
</evidence>
<feature type="region of interest" description="Disordered" evidence="7">
    <location>
        <begin position="469"/>
        <end position="488"/>
    </location>
</feature>
<sequence length="568" mass="65644">MKVKLRVLTPVHIGSGRDYQPFDYFVYQDKVYFQTETLVQRFLKEEAPNLIEAYVKHVEKYAQKLTSSSDNKAQSKLRRESSFAAFLQEQDPNLKRKFAKCLEGWGRQGVPLRDHGYPEQEIKAHQKINGQLYIPATSLKGAIRTALLFDFLTRRADRETLEKSIQGALQEAKKREVKKEKIDAGIEYMAFYAGVGKEQKISYKDEKFDVLKFLRLSDPIADQQQPPEFMVDKVKICILKKGKIEIQEQTSWAEVITRGSCFYFELDIDMEAMAVLRKRWDAKNDQIVSEKEGILWKDIAKKMRYAFDFDWKEFNPDAEEGMQEARKKILTHIWNAIRQFSAAQLGRDSQWLKTLEPHAQSNRKLFEGLKKSNEELIQQSKKACILHVGYATGFHGTTAFLAFQEIKDYIRLLEHYKIGLPPKSEPKSGYMNPEDFPKSRRILTSAQATPMGWIELILDEEEEIEPISEEKPQATEVKSQQPEETQQSPTIYTGKIKQGAVVPAVVEEPGKPNKVRLLIEYEHYQGELVPMSGYSAELEKGTYCEVSINQLDKKKQIVQVGYKKIKKM</sequence>
<dbReference type="RefSeq" id="WP_166919184.1">
    <property type="nucleotide sequence ID" value="NZ_JAASRN010000002.1"/>
</dbReference>